<dbReference type="EMBL" id="JARKIB010000012">
    <property type="protein sequence ID" value="KAJ7774057.1"/>
    <property type="molecule type" value="Genomic_DNA"/>
</dbReference>
<reference evidence="2" key="1">
    <citation type="submission" date="2023-03" db="EMBL/GenBank/DDBJ databases">
        <title>Massive genome expansion in bonnet fungi (Mycena s.s.) driven by repeated elements and novel gene families across ecological guilds.</title>
        <authorList>
            <consortium name="Lawrence Berkeley National Laboratory"/>
            <person name="Harder C.B."/>
            <person name="Miyauchi S."/>
            <person name="Viragh M."/>
            <person name="Kuo A."/>
            <person name="Thoen E."/>
            <person name="Andreopoulos B."/>
            <person name="Lu D."/>
            <person name="Skrede I."/>
            <person name="Drula E."/>
            <person name="Henrissat B."/>
            <person name="Morin E."/>
            <person name="Kohler A."/>
            <person name="Barry K."/>
            <person name="LaButti K."/>
            <person name="Morin E."/>
            <person name="Salamov A."/>
            <person name="Lipzen A."/>
            <person name="Mereny Z."/>
            <person name="Hegedus B."/>
            <person name="Baldrian P."/>
            <person name="Stursova M."/>
            <person name="Weitz H."/>
            <person name="Taylor A."/>
            <person name="Grigoriev I.V."/>
            <person name="Nagy L.G."/>
            <person name="Martin F."/>
            <person name="Kauserud H."/>
        </authorList>
    </citation>
    <scope>NUCLEOTIDE SEQUENCE</scope>
    <source>
        <strain evidence="2">CBHHK182m</strain>
    </source>
</reference>
<feature type="compositionally biased region" description="Basic and acidic residues" evidence="1">
    <location>
        <begin position="206"/>
        <end position="229"/>
    </location>
</feature>
<sequence>MYLKPGPGGGEDIFRRLFSTLRAQKFNAFPAMIERLMRVEKDVKNVFHELPNDVGKRFKFEPISFRKSSVPEIVFNPPGYTAIWQTHGLQAATATAETFWVEDNQRGLEGVERWARARRNDGGSRDILRGFKSCRVFKVLMRLERRSHGLELEYSTRSLEQTNDAATAATATDLRVDDWGERGAPRSEDVGELGSLEKQGGGSTDCARRRAWATDKEEERSKPWLDRLPDSGTRQEMNRRARMSWKPSVGPVVLRLRWCMQGW</sequence>
<evidence type="ECO:0000313" key="2">
    <source>
        <dbReference type="EMBL" id="KAJ7774057.1"/>
    </source>
</evidence>
<feature type="compositionally biased region" description="Basic and acidic residues" evidence="1">
    <location>
        <begin position="179"/>
        <end position="189"/>
    </location>
</feature>
<accession>A0AAD7JXU2</accession>
<comment type="caution">
    <text evidence="2">The sequence shown here is derived from an EMBL/GenBank/DDBJ whole genome shotgun (WGS) entry which is preliminary data.</text>
</comment>
<organism evidence="2 3">
    <name type="scientific">Mycena metata</name>
    <dbReference type="NCBI Taxonomy" id="1033252"/>
    <lineage>
        <taxon>Eukaryota</taxon>
        <taxon>Fungi</taxon>
        <taxon>Dikarya</taxon>
        <taxon>Basidiomycota</taxon>
        <taxon>Agaricomycotina</taxon>
        <taxon>Agaricomycetes</taxon>
        <taxon>Agaricomycetidae</taxon>
        <taxon>Agaricales</taxon>
        <taxon>Marasmiineae</taxon>
        <taxon>Mycenaceae</taxon>
        <taxon>Mycena</taxon>
    </lineage>
</organism>
<proteinExistence type="predicted"/>
<evidence type="ECO:0000313" key="3">
    <source>
        <dbReference type="Proteomes" id="UP001215598"/>
    </source>
</evidence>
<feature type="region of interest" description="Disordered" evidence="1">
    <location>
        <begin position="179"/>
        <end position="240"/>
    </location>
</feature>
<dbReference type="AlphaFoldDB" id="A0AAD7JXU2"/>
<evidence type="ECO:0000256" key="1">
    <source>
        <dbReference type="SAM" id="MobiDB-lite"/>
    </source>
</evidence>
<dbReference type="Proteomes" id="UP001215598">
    <property type="component" value="Unassembled WGS sequence"/>
</dbReference>
<keyword evidence="3" id="KW-1185">Reference proteome</keyword>
<protein>
    <submittedName>
        <fullName evidence="2">Uncharacterized protein</fullName>
    </submittedName>
</protein>
<gene>
    <name evidence="2" type="ORF">B0H16DRAFT_1684965</name>
</gene>
<name>A0AAD7JXU2_9AGAR</name>